<dbReference type="PANTHER" id="PTHR32305:SF15">
    <property type="entry name" value="PROTEIN RHSA-RELATED"/>
    <property type="match status" value="1"/>
</dbReference>
<dbReference type="SUPFAM" id="SSF52743">
    <property type="entry name" value="Subtilisin-like"/>
    <property type="match status" value="1"/>
</dbReference>
<protein>
    <submittedName>
        <fullName evidence="1">RHS repeat-associated protein</fullName>
    </submittedName>
</protein>
<accession>A0A6S6U0L0</accession>
<organism evidence="1">
    <name type="scientific">uncultured Sulfurovum sp</name>
    <dbReference type="NCBI Taxonomy" id="269237"/>
    <lineage>
        <taxon>Bacteria</taxon>
        <taxon>Pseudomonadati</taxon>
        <taxon>Campylobacterota</taxon>
        <taxon>Epsilonproteobacteria</taxon>
        <taxon>Campylobacterales</taxon>
        <taxon>Sulfurovaceae</taxon>
        <taxon>Sulfurovum</taxon>
        <taxon>environmental samples</taxon>
    </lineage>
</organism>
<dbReference type="AlphaFoldDB" id="A0A6S6U0L0"/>
<gene>
    <name evidence="1" type="ORF">HELGO_WM61126</name>
</gene>
<reference evidence="1" key="1">
    <citation type="submission" date="2020-01" db="EMBL/GenBank/DDBJ databases">
        <authorList>
            <person name="Meier V. D."/>
            <person name="Meier V D."/>
        </authorList>
    </citation>
    <scope>NUCLEOTIDE SEQUENCE</scope>
    <source>
        <strain evidence="1">HLG_WM_MAG_06</strain>
    </source>
</reference>
<dbReference type="PANTHER" id="PTHR32305">
    <property type="match status" value="1"/>
</dbReference>
<evidence type="ECO:0000313" key="1">
    <source>
        <dbReference type="EMBL" id="CAA6820996.1"/>
    </source>
</evidence>
<name>A0A6S6U0L0_9BACT</name>
<dbReference type="InterPro" id="IPR036852">
    <property type="entry name" value="Peptidase_S8/S53_dom_sf"/>
</dbReference>
<dbReference type="InterPro" id="IPR022385">
    <property type="entry name" value="Rhs_assc_core"/>
</dbReference>
<dbReference type="Gene3D" id="2.180.10.10">
    <property type="entry name" value="RHS repeat-associated core"/>
    <property type="match status" value="1"/>
</dbReference>
<dbReference type="NCBIfam" id="TIGR03696">
    <property type="entry name" value="Rhs_assc_core"/>
    <property type="match status" value="1"/>
</dbReference>
<dbReference type="InterPro" id="IPR050708">
    <property type="entry name" value="T6SS_VgrG/RHS"/>
</dbReference>
<sequence>EHYGSILEHKRRNNNETLNPYGYTGREIETNDLYYYRARYYDSSTQRFLSLDPIGFSSGDFNFYRYVGNSPLNFRDPLGLEELLEPILVNAYEDTESSNFILDMIPAEGNSAEREYPPLKYINTLARTLAGEPLPKRNNEAEKEYFPLKMANSFTRAVVGEECQPWTIATGGTAGTDLWGGGISMEGGLFTSKFCNSDSSETIRGGIYKNAEYGMDLGKDSVKMDQSIKGIKKRLKAISTPNIDAGGTVVMSSENSDSSLNGYNSNDGFSFGPWTLSVGGAKNDDETYDLINVMADYDATGKGLNVHHKKGKGYTTCEVNMSGDNWEPIFEEDGNWDCEHPELFEFDVPTVSHSDSEKNKKK</sequence>
<feature type="non-terminal residue" evidence="1">
    <location>
        <position position="1"/>
    </location>
</feature>
<proteinExistence type="predicted"/>
<dbReference type="GO" id="GO:0004252">
    <property type="term" value="F:serine-type endopeptidase activity"/>
    <property type="evidence" value="ECO:0007669"/>
    <property type="project" value="InterPro"/>
</dbReference>
<dbReference type="EMBL" id="CACVAP010000094">
    <property type="protein sequence ID" value="CAA6820996.1"/>
    <property type="molecule type" value="Genomic_DNA"/>
</dbReference>
<dbReference type="GO" id="GO:0006508">
    <property type="term" value="P:proteolysis"/>
    <property type="evidence" value="ECO:0007669"/>
    <property type="project" value="InterPro"/>
</dbReference>